<evidence type="ECO:0000256" key="1">
    <source>
        <dbReference type="ARBA" id="ARBA00004370"/>
    </source>
</evidence>
<dbReference type="AlphaFoldDB" id="A0A090N0L9"/>
<dbReference type="OrthoDB" id="5794765at2759"/>
<evidence type="ECO:0000256" key="4">
    <source>
        <dbReference type="ARBA" id="ARBA00022989"/>
    </source>
</evidence>
<keyword evidence="3 6" id="KW-0812">Transmembrane</keyword>
<keyword evidence="8" id="KW-0675">Receptor</keyword>
<dbReference type="InterPro" id="IPR052854">
    <property type="entry name" value="Serpentine_rcpt_epsilon"/>
</dbReference>
<feature type="transmembrane region" description="Helical" evidence="6">
    <location>
        <begin position="213"/>
        <end position="235"/>
    </location>
</feature>
<feature type="transmembrane region" description="Helical" evidence="6">
    <location>
        <begin position="12"/>
        <end position="32"/>
    </location>
</feature>
<organism evidence="8">
    <name type="scientific">Strongyloides ratti</name>
    <name type="common">Parasitic roundworm</name>
    <dbReference type="NCBI Taxonomy" id="34506"/>
    <lineage>
        <taxon>Eukaryota</taxon>
        <taxon>Metazoa</taxon>
        <taxon>Ecdysozoa</taxon>
        <taxon>Nematoda</taxon>
        <taxon>Chromadorea</taxon>
        <taxon>Rhabditida</taxon>
        <taxon>Tylenchina</taxon>
        <taxon>Panagrolaimomorpha</taxon>
        <taxon>Strongyloidoidea</taxon>
        <taxon>Strongyloididae</taxon>
        <taxon>Strongyloides</taxon>
    </lineage>
</organism>
<sequence>MTKTETMNKRLKILLVNFAYSGLLNIVTRYISIAWYLADSKWFSINGVCYQIIFRLHDLCVIMLVVNPVVIAIERTIATIFPKNYEDFECKICNYILRILSWILSILLICTLYFIISDDSTIFFIVLMILLNILTFITFSILFYINKKRFLNVGKDIQNSLSHKYQIAENIRTSKMLAIFIAQITIVQIILQSMLSVIYFYFVPKQMFYEYEIYSNIFDIINAIFLTTFPLPILLSHKETKKLFCIIFNKKNSKVGTTEPKNVFGKDLIIHNTNCDNIEMLHELWK</sequence>
<evidence type="ECO:0000313" key="9">
    <source>
        <dbReference type="Proteomes" id="UP000035682"/>
    </source>
</evidence>
<dbReference type="GO" id="GO:0007606">
    <property type="term" value="P:sensory perception of chemical stimulus"/>
    <property type="evidence" value="ECO:0007669"/>
    <property type="project" value="InterPro"/>
</dbReference>
<evidence type="ECO:0000313" key="8">
    <source>
        <dbReference type="EMBL" id="CEF70918.1"/>
    </source>
</evidence>
<evidence type="ECO:0000256" key="2">
    <source>
        <dbReference type="ARBA" id="ARBA00006803"/>
    </source>
</evidence>
<comment type="similarity">
    <text evidence="2">Belongs to the nematode receptor-like protein sre family.</text>
</comment>
<dbReference type="WBParaSite" id="SRAE_X000024800.1">
    <property type="protein sequence ID" value="SRAE_X000024800.1"/>
    <property type="gene ID" value="WBGene00265804"/>
</dbReference>
<comment type="subcellular location">
    <subcellularLocation>
        <location evidence="1">Membrane</location>
    </subcellularLocation>
</comment>
<dbReference type="PANTHER" id="PTHR47518:SF11">
    <property type="entry name" value="SERPENTINE RECEPTOR, CLASS E (EPSILON)-RELATED"/>
    <property type="match status" value="1"/>
</dbReference>
<dbReference type="GeneID" id="36383298"/>
<dbReference type="CTD" id="36383298"/>
<dbReference type="GO" id="GO:0016020">
    <property type="term" value="C:membrane"/>
    <property type="evidence" value="ECO:0007669"/>
    <property type="project" value="UniProtKB-SubCell"/>
</dbReference>
<reference evidence="10" key="2">
    <citation type="submission" date="2020-12" db="UniProtKB">
        <authorList>
            <consortium name="WormBaseParasite"/>
        </authorList>
    </citation>
    <scope>IDENTIFICATION</scope>
</reference>
<dbReference type="SUPFAM" id="SSF81321">
    <property type="entry name" value="Family A G protein-coupled receptor-like"/>
    <property type="match status" value="1"/>
</dbReference>
<evidence type="ECO:0000256" key="3">
    <source>
        <dbReference type="ARBA" id="ARBA00022692"/>
    </source>
</evidence>
<dbReference type="Gene3D" id="1.20.1070.10">
    <property type="entry name" value="Rhodopsin 7-helix transmembrane proteins"/>
    <property type="match status" value="1"/>
</dbReference>
<dbReference type="EMBL" id="LN609530">
    <property type="protein sequence ID" value="CEF70918.1"/>
    <property type="molecule type" value="Genomic_DNA"/>
</dbReference>
<keyword evidence="4 6" id="KW-1133">Transmembrane helix</keyword>
<feature type="transmembrane region" description="Helical" evidence="6">
    <location>
        <begin position="122"/>
        <end position="145"/>
    </location>
</feature>
<feature type="transmembrane region" description="Helical" evidence="6">
    <location>
        <begin position="52"/>
        <end position="74"/>
    </location>
</feature>
<dbReference type="Pfam" id="PF03125">
    <property type="entry name" value="Sre"/>
    <property type="match status" value="1"/>
</dbReference>
<evidence type="ECO:0000313" key="11">
    <source>
        <dbReference type="WormBase" id="SRAE_X000024800"/>
    </source>
</evidence>
<evidence type="ECO:0000313" key="10">
    <source>
        <dbReference type="WBParaSite" id="SRAE_X000024800.1"/>
    </source>
</evidence>
<keyword evidence="5 6" id="KW-0472">Membrane</keyword>
<dbReference type="PANTHER" id="PTHR47518">
    <property type="entry name" value="SERPENTINE RECEPTOR CLASS EPSILON-13-RELATED"/>
    <property type="match status" value="1"/>
</dbReference>
<dbReference type="InterPro" id="IPR004151">
    <property type="entry name" value="7TM_GPCR_serpentine_rcpt_Sre"/>
</dbReference>
<feature type="transmembrane region" description="Helical" evidence="6">
    <location>
        <begin position="177"/>
        <end position="201"/>
    </location>
</feature>
<evidence type="ECO:0000256" key="6">
    <source>
        <dbReference type="SAM" id="Phobius"/>
    </source>
</evidence>
<dbReference type="InterPro" id="IPR017452">
    <property type="entry name" value="GPCR_Rhodpsn_7TM"/>
</dbReference>
<protein>
    <submittedName>
        <fullName evidence="8">7TM GPCR, serpentine receptor class e (Sre) family and GPCR, rhodopsin-like, 7TM domain-containing protein</fullName>
    </submittedName>
</protein>
<dbReference type="PROSITE" id="PS50262">
    <property type="entry name" value="G_PROTEIN_RECEP_F1_2"/>
    <property type="match status" value="1"/>
</dbReference>
<keyword evidence="9" id="KW-1185">Reference proteome</keyword>
<proteinExistence type="inferred from homology"/>
<name>A0A090N0L9_STRRB</name>
<feature type="transmembrane region" description="Helical" evidence="6">
    <location>
        <begin position="95"/>
        <end position="116"/>
    </location>
</feature>
<evidence type="ECO:0000259" key="7">
    <source>
        <dbReference type="PROSITE" id="PS50262"/>
    </source>
</evidence>
<evidence type="ECO:0000256" key="5">
    <source>
        <dbReference type="ARBA" id="ARBA00023136"/>
    </source>
</evidence>
<dbReference type="RefSeq" id="XP_024510114.1">
    <property type="nucleotide sequence ID" value="XM_024644568.1"/>
</dbReference>
<dbReference type="WormBase" id="SRAE_X000024800">
    <property type="protein sequence ID" value="SRP07194"/>
    <property type="gene ID" value="WBGene00265804"/>
</dbReference>
<gene>
    <name evidence="8 10 11" type="ORF">SRAE_X000024800</name>
</gene>
<dbReference type="Proteomes" id="UP000035682">
    <property type="component" value="Unplaced"/>
</dbReference>
<accession>A0A090N0L9</accession>
<feature type="domain" description="G-protein coupled receptors family 1 profile" evidence="7">
    <location>
        <begin position="1"/>
        <end position="108"/>
    </location>
</feature>
<reference evidence="8 9" key="1">
    <citation type="submission" date="2014-09" db="EMBL/GenBank/DDBJ databases">
        <authorList>
            <person name="Martin A.A."/>
        </authorList>
    </citation>
    <scope>NUCLEOTIDE SEQUENCE</scope>
    <source>
        <strain evidence="9">ED321</strain>
        <strain evidence="8">ED321 Heterogonic</strain>
    </source>
</reference>